<gene>
    <name evidence="2" type="ORF">A2572_03900</name>
</gene>
<protein>
    <submittedName>
        <fullName evidence="2">Uncharacterized protein</fullName>
    </submittedName>
</protein>
<keyword evidence="1" id="KW-0472">Membrane</keyword>
<reference evidence="2 3" key="1">
    <citation type="journal article" date="2016" name="Nat. Commun.">
        <title>Thousands of microbial genomes shed light on interconnected biogeochemical processes in an aquifer system.</title>
        <authorList>
            <person name="Anantharaman K."/>
            <person name="Brown C.T."/>
            <person name="Hug L.A."/>
            <person name="Sharon I."/>
            <person name="Castelle C.J."/>
            <person name="Probst A.J."/>
            <person name="Thomas B.C."/>
            <person name="Singh A."/>
            <person name="Wilkins M.J."/>
            <person name="Karaoz U."/>
            <person name="Brodie E.L."/>
            <person name="Williams K.H."/>
            <person name="Hubbard S.S."/>
            <person name="Banfield J.F."/>
        </authorList>
    </citation>
    <scope>NUCLEOTIDE SEQUENCE [LARGE SCALE GENOMIC DNA]</scope>
</reference>
<dbReference type="AlphaFoldDB" id="A0A1F5FW13"/>
<sequence>MPVAVGVLVAIIFLIVFSEWFYHTVVGWREVIIDDRLFKYRVFGATALSLIVIMTTFVGAAYMSKCPSTTESDGVFEKLNCEEYQKIRVKVGF</sequence>
<keyword evidence="1" id="KW-0812">Transmembrane</keyword>
<name>A0A1F5FW13_9BACT</name>
<organism evidence="2 3">
    <name type="scientific">Candidatus Collierbacteria bacterium RIFOXYD1_FULL_40_9</name>
    <dbReference type="NCBI Taxonomy" id="1817731"/>
    <lineage>
        <taxon>Bacteria</taxon>
        <taxon>Candidatus Collieribacteriota</taxon>
    </lineage>
</organism>
<evidence type="ECO:0000313" key="2">
    <source>
        <dbReference type="EMBL" id="OGD83807.1"/>
    </source>
</evidence>
<comment type="caution">
    <text evidence="2">The sequence shown here is derived from an EMBL/GenBank/DDBJ whole genome shotgun (WGS) entry which is preliminary data.</text>
</comment>
<dbReference type="Proteomes" id="UP000179237">
    <property type="component" value="Unassembled WGS sequence"/>
</dbReference>
<feature type="transmembrane region" description="Helical" evidence="1">
    <location>
        <begin position="42"/>
        <end position="62"/>
    </location>
</feature>
<dbReference type="EMBL" id="MFAQ01000008">
    <property type="protein sequence ID" value="OGD83807.1"/>
    <property type="molecule type" value="Genomic_DNA"/>
</dbReference>
<accession>A0A1F5FW13</accession>
<evidence type="ECO:0000256" key="1">
    <source>
        <dbReference type="SAM" id="Phobius"/>
    </source>
</evidence>
<proteinExistence type="predicted"/>
<keyword evidence="1" id="KW-1133">Transmembrane helix</keyword>
<evidence type="ECO:0000313" key="3">
    <source>
        <dbReference type="Proteomes" id="UP000179237"/>
    </source>
</evidence>